<reference evidence="2 3" key="1">
    <citation type="submission" date="2017-06" db="EMBL/GenBank/DDBJ databases">
        <authorList>
            <person name="Kim H.J."/>
            <person name="Triplett B.A."/>
        </authorList>
    </citation>
    <scope>NUCLEOTIDE SEQUENCE [LARGE SCALE GENOMIC DNA]</scope>
    <source>
        <strain evidence="2 3">DSM 43151</strain>
    </source>
</reference>
<dbReference type="EMBL" id="FZNR01000027">
    <property type="protein sequence ID" value="SNS89130.1"/>
    <property type="molecule type" value="Genomic_DNA"/>
</dbReference>
<dbReference type="InterPro" id="IPR036894">
    <property type="entry name" value="YbaB-like_sf"/>
</dbReference>
<feature type="region of interest" description="Disordered" evidence="1">
    <location>
        <begin position="107"/>
        <end position="129"/>
    </location>
</feature>
<accession>A0A239I6D2</accession>
<keyword evidence="2" id="KW-0238">DNA-binding</keyword>
<evidence type="ECO:0000313" key="3">
    <source>
        <dbReference type="Proteomes" id="UP000198415"/>
    </source>
</evidence>
<sequence length="129" mass="14225">MASNVEPLLEPGMALERIAAWQNEIDELVTRTRTMSDRLSALRVTTTDPRRIVEITIDTQGALLDIRFGPHLSQHDPGAVARTVLATLRDARRQAADQTRRIILETVGPESAAAREMMSRATPSGQVQP</sequence>
<dbReference type="SUPFAM" id="SSF82607">
    <property type="entry name" value="YbaB-like"/>
    <property type="match status" value="1"/>
</dbReference>
<dbReference type="Pfam" id="PF02575">
    <property type="entry name" value="YbaB_DNA_bd"/>
    <property type="match status" value="1"/>
</dbReference>
<organism evidence="2 3">
    <name type="scientific">Actinoplanes regularis</name>
    <dbReference type="NCBI Taxonomy" id="52697"/>
    <lineage>
        <taxon>Bacteria</taxon>
        <taxon>Bacillati</taxon>
        <taxon>Actinomycetota</taxon>
        <taxon>Actinomycetes</taxon>
        <taxon>Micromonosporales</taxon>
        <taxon>Micromonosporaceae</taxon>
        <taxon>Actinoplanes</taxon>
    </lineage>
</organism>
<gene>
    <name evidence="2" type="ORF">SAMN06264365_127108</name>
</gene>
<proteinExistence type="predicted"/>
<evidence type="ECO:0000256" key="1">
    <source>
        <dbReference type="SAM" id="MobiDB-lite"/>
    </source>
</evidence>
<dbReference type="AlphaFoldDB" id="A0A239I6D2"/>
<dbReference type="Proteomes" id="UP000198415">
    <property type="component" value="Unassembled WGS sequence"/>
</dbReference>
<keyword evidence="3" id="KW-1185">Reference proteome</keyword>
<dbReference type="OrthoDB" id="3695809at2"/>
<dbReference type="Gene3D" id="3.30.1310.10">
    <property type="entry name" value="Nucleoid-associated protein YbaB-like domain"/>
    <property type="match status" value="1"/>
</dbReference>
<protein>
    <submittedName>
        <fullName evidence="2">YbaB/EbfC DNA-binding family protein</fullName>
    </submittedName>
</protein>
<evidence type="ECO:0000313" key="2">
    <source>
        <dbReference type="EMBL" id="SNS89130.1"/>
    </source>
</evidence>
<dbReference type="InterPro" id="IPR004401">
    <property type="entry name" value="YbaB/EbfC"/>
</dbReference>
<name>A0A239I6D2_9ACTN</name>
<dbReference type="GO" id="GO:0003677">
    <property type="term" value="F:DNA binding"/>
    <property type="evidence" value="ECO:0007669"/>
    <property type="project" value="UniProtKB-KW"/>
</dbReference>
<dbReference type="RefSeq" id="WP_089298443.1">
    <property type="nucleotide sequence ID" value="NZ_BOMU01000107.1"/>
</dbReference>